<dbReference type="CDD" id="cd06261">
    <property type="entry name" value="TM_PBP2"/>
    <property type="match status" value="1"/>
</dbReference>
<feature type="transmembrane region" description="Helical" evidence="7">
    <location>
        <begin position="185"/>
        <end position="206"/>
    </location>
</feature>
<feature type="transmembrane region" description="Helical" evidence="7">
    <location>
        <begin position="239"/>
        <end position="260"/>
    </location>
</feature>
<evidence type="ECO:0000256" key="1">
    <source>
        <dbReference type="ARBA" id="ARBA00004651"/>
    </source>
</evidence>
<keyword evidence="4 7" id="KW-0812">Transmembrane</keyword>
<organism evidence="9 10">
    <name type="scientific">Bacillus thuringiensis serovar kumamotoensis</name>
    <dbReference type="NCBI Taxonomy" id="132267"/>
    <lineage>
        <taxon>Bacteria</taxon>
        <taxon>Bacillati</taxon>
        <taxon>Bacillota</taxon>
        <taxon>Bacilli</taxon>
        <taxon>Bacillales</taxon>
        <taxon>Bacillaceae</taxon>
        <taxon>Bacillus</taxon>
        <taxon>Bacillus cereus group</taxon>
    </lineage>
</organism>
<dbReference type="GO" id="GO:0055085">
    <property type="term" value="P:transmembrane transport"/>
    <property type="evidence" value="ECO:0007669"/>
    <property type="project" value="InterPro"/>
</dbReference>
<gene>
    <name evidence="9" type="ORF">BK769_09645</name>
</gene>
<dbReference type="PANTHER" id="PTHR43744">
    <property type="entry name" value="ABC TRANSPORTER PERMEASE PROTEIN MG189-RELATED-RELATED"/>
    <property type="match status" value="1"/>
</dbReference>
<dbReference type="Proteomes" id="UP000195087">
    <property type="component" value="Unassembled WGS sequence"/>
</dbReference>
<keyword evidence="3" id="KW-1003">Cell membrane</keyword>
<name>A0A9X6JSU3_BACUK</name>
<evidence type="ECO:0000256" key="2">
    <source>
        <dbReference type="ARBA" id="ARBA00022448"/>
    </source>
</evidence>
<dbReference type="PANTHER" id="PTHR43744:SF12">
    <property type="entry name" value="ABC TRANSPORTER PERMEASE PROTEIN MG189-RELATED"/>
    <property type="match status" value="1"/>
</dbReference>
<feature type="domain" description="ABC transmembrane type-1" evidence="8">
    <location>
        <begin position="71"/>
        <end position="260"/>
    </location>
</feature>
<comment type="subcellular location">
    <subcellularLocation>
        <location evidence="1 7">Cell membrane</location>
        <topology evidence="1 7">Multi-pass membrane protein</topology>
    </subcellularLocation>
</comment>
<feature type="transmembrane region" description="Helical" evidence="7">
    <location>
        <begin position="70"/>
        <end position="94"/>
    </location>
</feature>
<dbReference type="InterPro" id="IPR000515">
    <property type="entry name" value="MetI-like"/>
</dbReference>
<keyword evidence="6 7" id="KW-0472">Membrane</keyword>
<keyword evidence="5 7" id="KW-1133">Transmembrane helix</keyword>
<evidence type="ECO:0000313" key="9">
    <source>
        <dbReference type="EMBL" id="OTZ75935.1"/>
    </source>
</evidence>
<evidence type="ECO:0000313" key="10">
    <source>
        <dbReference type="Proteomes" id="UP000195087"/>
    </source>
</evidence>
<accession>A0A9X6JSU3</accession>
<dbReference type="InterPro" id="IPR035906">
    <property type="entry name" value="MetI-like_sf"/>
</dbReference>
<evidence type="ECO:0000256" key="3">
    <source>
        <dbReference type="ARBA" id="ARBA00022475"/>
    </source>
</evidence>
<evidence type="ECO:0000256" key="4">
    <source>
        <dbReference type="ARBA" id="ARBA00022692"/>
    </source>
</evidence>
<dbReference type="PROSITE" id="PS50928">
    <property type="entry name" value="ABC_TM1"/>
    <property type="match status" value="1"/>
</dbReference>
<sequence length="274" mass="31547">MQQKKWPRVIMYIVLIGYGLVTLYPFLWAVLAAFKPYKEIVSGGLSLLPQEPTLDNFKYIFTRDPLFTKWIINSFIIAILGTIVNVILNTMSGYALARLRFPGRNYVFLLILTVMMVPGQILLIPNYLIMRSLGFLDTYAALILPGAINFAYIFMMRQFFVNFPKEIEEAAQVEGLSRFKTFWKIVFPMARASVATQAVFVFLAFWNEFLKPLLFITSPEKYTLTLGLQSFQSQNATQWNYIMAASVISIIPIIIIYIILNRYFMQGFRIGGDK</sequence>
<reference evidence="9 10" key="1">
    <citation type="submission" date="2016-10" db="EMBL/GenBank/DDBJ databases">
        <title>Comparative genomics of Bacillus thuringiensis reveals a path to pathogens against multiple invertebrate hosts.</title>
        <authorList>
            <person name="Zheng J."/>
            <person name="Gao Q."/>
            <person name="Liu H."/>
            <person name="Peng D."/>
            <person name="Ruan L."/>
            <person name="Sun M."/>
        </authorList>
    </citation>
    <scope>NUCLEOTIDE SEQUENCE [LARGE SCALE GENOMIC DNA]</scope>
    <source>
        <strain evidence="9">BGSC 4W1</strain>
    </source>
</reference>
<dbReference type="GO" id="GO:0005886">
    <property type="term" value="C:plasma membrane"/>
    <property type="evidence" value="ECO:0007669"/>
    <property type="project" value="UniProtKB-SubCell"/>
</dbReference>
<dbReference type="SUPFAM" id="SSF161098">
    <property type="entry name" value="MetI-like"/>
    <property type="match status" value="1"/>
</dbReference>
<proteinExistence type="inferred from homology"/>
<evidence type="ECO:0000256" key="7">
    <source>
        <dbReference type="RuleBase" id="RU363032"/>
    </source>
</evidence>
<comment type="caution">
    <text evidence="9">The sequence shown here is derived from an EMBL/GenBank/DDBJ whole genome shotgun (WGS) entry which is preliminary data.</text>
</comment>
<dbReference type="Gene3D" id="1.10.3720.10">
    <property type="entry name" value="MetI-like"/>
    <property type="match status" value="1"/>
</dbReference>
<evidence type="ECO:0000256" key="6">
    <source>
        <dbReference type="ARBA" id="ARBA00023136"/>
    </source>
</evidence>
<dbReference type="EMBL" id="NFEH01000050">
    <property type="protein sequence ID" value="OTZ75935.1"/>
    <property type="molecule type" value="Genomic_DNA"/>
</dbReference>
<keyword evidence="2 7" id="KW-0813">Transport</keyword>
<dbReference type="AlphaFoldDB" id="A0A9X6JSU3"/>
<dbReference type="Pfam" id="PF00528">
    <property type="entry name" value="BPD_transp_1"/>
    <property type="match status" value="1"/>
</dbReference>
<dbReference type="RefSeq" id="WP_086391681.1">
    <property type="nucleotide sequence ID" value="NZ_NFEH01000050.1"/>
</dbReference>
<protein>
    <submittedName>
        <fullName evidence="9">ABC transporter permease</fullName>
    </submittedName>
</protein>
<comment type="similarity">
    <text evidence="7">Belongs to the binding-protein-dependent transport system permease family.</text>
</comment>
<feature type="transmembrane region" description="Helical" evidence="7">
    <location>
        <begin position="106"/>
        <end position="129"/>
    </location>
</feature>
<evidence type="ECO:0000259" key="8">
    <source>
        <dbReference type="PROSITE" id="PS50928"/>
    </source>
</evidence>
<feature type="transmembrane region" description="Helical" evidence="7">
    <location>
        <begin position="12"/>
        <end position="34"/>
    </location>
</feature>
<evidence type="ECO:0000256" key="5">
    <source>
        <dbReference type="ARBA" id="ARBA00022989"/>
    </source>
</evidence>
<feature type="transmembrane region" description="Helical" evidence="7">
    <location>
        <begin position="135"/>
        <end position="155"/>
    </location>
</feature>